<feature type="compositionally biased region" description="Polar residues" evidence="4">
    <location>
        <begin position="1"/>
        <end position="11"/>
    </location>
</feature>
<evidence type="ECO:0000256" key="3">
    <source>
        <dbReference type="ARBA" id="ARBA00023163"/>
    </source>
</evidence>
<evidence type="ECO:0000256" key="2">
    <source>
        <dbReference type="ARBA" id="ARBA00023015"/>
    </source>
</evidence>
<proteinExistence type="inferred from homology"/>
<feature type="domain" description="NOT2/NOT3/NOT5 C-terminal" evidence="5">
    <location>
        <begin position="137"/>
        <end position="204"/>
    </location>
</feature>
<name>A0ABR2K2E0_9EUKA</name>
<reference evidence="6 7" key="1">
    <citation type="submission" date="2024-04" db="EMBL/GenBank/DDBJ databases">
        <title>Tritrichomonas musculus Genome.</title>
        <authorList>
            <person name="Alves-Ferreira E."/>
            <person name="Grigg M."/>
            <person name="Lorenzi H."/>
            <person name="Galac M."/>
        </authorList>
    </citation>
    <scope>NUCLEOTIDE SEQUENCE [LARGE SCALE GENOMIC DNA]</scope>
    <source>
        <strain evidence="6 7">EAF2021</strain>
    </source>
</reference>
<comment type="caution">
    <text evidence="6">The sequence shown here is derived from an EMBL/GenBank/DDBJ whole genome shotgun (WGS) entry which is preliminary data.</text>
</comment>
<dbReference type="EMBL" id="JAPFFF010000007">
    <property type="protein sequence ID" value="KAK8885259.1"/>
    <property type="molecule type" value="Genomic_DNA"/>
</dbReference>
<evidence type="ECO:0000256" key="4">
    <source>
        <dbReference type="SAM" id="MobiDB-lite"/>
    </source>
</evidence>
<keyword evidence="2" id="KW-0805">Transcription regulation</keyword>
<evidence type="ECO:0000313" key="7">
    <source>
        <dbReference type="Proteomes" id="UP001470230"/>
    </source>
</evidence>
<dbReference type="Pfam" id="PF04153">
    <property type="entry name" value="NOT2_3_5_C"/>
    <property type="match status" value="1"/>
</dbReference>
<comment type="similarity">
    <text evidence="1">Belongs to the CNOT2/3/5 family.</text>
</comment>
<dbReference type="InterPro" id="IPR040168">
    <property type="entry name" value="Not2/3/5"/>
</dbReference>
<protein>
    <recommendedName>
        <fullName evidence="5">NOT2/NOT3/NOT5 C-terminal domain-containing protein</fullName>
    </recommendedName>
</protein>
<evidence type="ECO:0000259" key="5">
    <source>
        <dbReference type="Pfam" id="PF04153"/>
    </source>
</evidence>
<dbReference type="InterPro" id="IPR007282">
    <property type="entry name" value="NOT2/3/5_C"/>
</dbReference>
<sequence>MNPRGRNNNSHFYPHPDQIGRPGVPPSNIQYIPQYAQQPQISNRPANVGTVGGAVAGVGTPGGSFHIDMTPNELSGPDSLDYSTPIHFSYLFANLHNPELDEEFDINNLGIDLQTSEPLLPNVSYAGSENPLINYGQFPVPNSYPREENKIDAINRISQYSDESLLFIFYIHARDKLQESAHDELKERGYFFDQTKKVWFNKAKLVFDINKWKFVTPDSSGYVPISV</sequence>
<keyword evidence="7" id="KW-1185">Reference proteome</keyword>
<gene>
    <name evidence="6" type="ORF">M9Y10_040704</name>
</gene>
<accession>A0ABR2K2E0</accession>
<evidence type="ECO:0000256" key="1">
    <source>
        <dbReference type="ARBA" id="ARBA00007682"/>
    </source>
</evidence>
<dbReference type="Proteomes" id="UP001470230">
    <property type="component" value="Unassembled WGS sequence"/>
</dbReference>
<feature type="region of interest" description="Disordered" evidence="4">
    <location>
        <begin position="1"/>
        <end position="25"/>
    </location>
</feature>
<dbReference type="InterPro" id="IPR038635">
    <property type="entry name" value="CCR4-NOT_su2/3/5_C_sf"/>
</dbReference>
<organism evidence="6 7">
    <name type="scientific">Tritrichomonas musculus</name>
    <dbReference type="NCBI Taxonomy" id="1915356"/>
    <lineage>
        <taxon>Eukaryota</taxon>
        <taxon>Metamonada</taxon>
        <taxon>Parabasalia</taxon>
        <taxon>Tritrichomonadida</taxon>
        <taxon>Tritrichomonadidae</taxon>
        <taxon>Tritrichomonas</taxon>
    </lineage>
</organism>
<dbReference type="Gene3D" id="2.30.30.1020">
    <property type="entry name" value="CCR4-NOT complex subunit 2/3/5, C-terminal domain"/>
    <property type="match status" value="1"/>
</dbReference>
<dbReference type="PANTHER" id="PTHR23326">
    <property type="entry name" value="CCR4 NOT-RELATED"/>
    <property type="match status" value="1"/>
</dbReference>
<evidence type="ECO:0000313" key="6">
    <source>
        <dbReference type="EMBL" id="KAK8885259.1"/>
    </source>
</evidence>
<keyword evidence="3" id="KW-0804">Transcription</keyword>